<accession>A0A5B8XFY2</accession>
<name>A0A5B8XFY2_9RICK</name>
<protein>
    <submittedName>
        <fullName evidence="1">Uncharacterized protein</fullName>
    </submittedName>
</protein>
<dbReference type="Proteomes" id="UP000321934">
    <property type="component" value="Chromosome"/>
</dbReference>
<reference evidence="1 2" key="1">
    <citation type="journal article" date="2019" name="ISME J.">
        <title>Deianiraea, an extracellular bacterium associated with the ciliate Paramecium, suggests an alternative scenario for the evolution of Rickettsiales.</title>
        <authorList>
            <person name="Castelli M."/>
            <person name="Sabaneyeva E."/>
            <person name="Lanzoni O."/>
            <person name="Lebedeva N."/>
            <person name="Floriano A.M."/>
            <person name="Gaiarsa S."/>
            <person name="Benken K."/>
            <person name="Modeo L."/>
            <person name="Bandi C."/>
            <person name="Potekhin A."/>
            <person name="Sassera D."/>
            <person name="Petroni G."/>
        </authorList>
    </citation>
    <scope>NUCLEOTIDE SEQUENCE [LARGE SCALE GENOMIC DNA]</scope>
    <source>
        <strain evidence="1">CyL4-1</strain>
    </source>
</reference>
<evidence type="ECO:0000313" key="2">
    <source>
        <dbReference type="Proteomes" id="UP000321934"/>
    </source>
</evidence>
<evidence type="ECO:0000313" key="1">
    <source>
        <dbReference type="EMBL" id="QED23254.1"/>
    </source>
</evidence>
<proteinExistence type="predicted"/>
<gene>
    <name evidence="1" type="ORF">Deia_00454</name>
</gene>
<dbReference type="RefSeq" id="WP_146820538.1">
    <property type="nucleotide sequence ID" value="NZ_CP029077.1"/>
</dbReference>
<sequence length="130" mass="15585">MDNNGYDDEEVEIDQFQQRQEFSDISSILNLDQADEIVYQNNRNGSIESAFKLYYNRYLGGDTEYTKEMYTRFFTDENNSHVVLKVLRQDVFYKTRNELKDQLYKTKTETKNNGTHLQHLKKFEGVKNMR</sequence>
<dbReference type="AlphaFoldDB" id="A0A5B8XFY2"/>
<organism evidence="1 2">
    <name type="scientific">Candidatus Deianiraea vastatrix</name>
    <dbReference type="NCBI Taxonomy" id="2163644"/>
    <lineage>
        <taxon>Bacteria</taxon>
        <taxon>Pseudomonadati</taxon>
        <taxon>Pseudomonadota</taxon>
        <taxon>Alphaproteobacteria</taxon>
        <taxon>Rickettsiales</taxon>
        <taxon>Candidatus Deianiraeaceae</taxon>
        <taxon>Candidatus Deianiraea</taxon>
    </lineage>
</organism>
<dbReference type="EMBL" id="CP029077">
    <property type="protein sequence ID" value="QED23254.1"/>
    <property type="molecule type" value="Genomic_DNA"/>
</dbReference>
<keyword evidence="2" id="KW-1185">Reference proteome</keyword>